<keyword evidence="3 7" id="KW-0863">Zinc-finger</keyword>
<dbReference type="InterPro" id="IPR001650">
    <property type="entry name" value="Helicase_C-like"/>
</dbReference>
<keyword evidence="2" id="KW-0547">Nucleotide-binding</keyword>
<evidence type="ECO:0000259" key="8">
    <source>
        <dbReference type="PROSITE" id="PS50089"/>
    </source>
</evidence>
<dbReference type="EMBL" id="CU633865">
    <property type="protein sequence ID" value="CAP64515.1"/>
    <property type="molecule type" value="Genomic_DNA"/>
</dbReference>
<evidence type="ECO:0000313" key="11">
    <source>
        <dbReference type="EMBL" id="CAP64515.1"/>
    </source>
</evidence>
<dbReference type="RefSeq" id="XP_001904608.1">
    <property type="nucleotide sequence ID" value="XM_001904573.1"/>
</dbReference>
<evidence type="ECO:0000256" key="4">
    <source>
        <dbReference type="ARBA" id="ARBA00022801"/>
    </source>
</evidence>
<evidence type="ECO:0000256" key="1">
    <source>
        <dbReference type="ARBA" id="ARBA00022723"/>
    </source>
</evidence>
<dbReference type="PROSITE" id="PS00518">
    <property type="entry name" value="ZF_RING_1"/>
    <property type="match status" value="1"/>
</dbReference>
<dbReference type="Proteomes" id="UP000001197">
    <property type="component" value="Chromosome 5"/>
</dbReference>
<evidence type="ECO:0000313" key="13">
    <source>
        <dbReference type="Proteomes" id="UP000001197"/>
    </source>
</evidence>
<dbReference type="SMART" id="SM00490">
    <property type="entry name" value="HELICc"/>
    <property type="match status" value="1"/>
</dbReference>
<proteinExistence type="predicted"/>
<feature type="domain" description="RING-type" evidence="8">
    <location>
        <begin position="751"/>
        <end position="798"/>
    </location>
</feature>
<sequence>MKESYPKVLASFQTTLQWSALHISCLAACQQAGLPSCLLRQCSADCPSHTSQLTIQPRFSTSHRYTISSLLPTIFVVVKMFPTKRPYPFANDHQDTEPDAVWQCDQSHAIRQHIEPQYDPLLDGQYDGDAYPHTSYQPAGKSPELTTTHTVDEADICFGSIPDLKAQLRTQPPIRYDATFSPFQCFDILEQGAFYALDFQGLKFAVLNKKVCQHFRAFSRDVELRLQAFISYEEWVRMMRRWERERMSAVVNFDLNIYGRRRHAADVGRVLSKAQLFLQQPQFGLDGFTYYNPHYLHLEEVLGKEVSETPIALHNSQSHNSHSPANDPIKRVMQNEVEPTNDTAEINSILNSLSYHSILAKSVADRSIIRTTLLECHQAEALDFILRRETGDLPAEMSLWEKCQDDDSDLEECLYQHIITGGRSKEARDVQGGIIADDMGLGKTLVVLSTIAGSMGRASAFLSQGKNPGQRSAAVVASRSTLVVCPSSHCHNKNVCLELTCPRHTYPGYITWHKHHGQGRQDDRSRKQLLENDVVLTTYATVAAELRKGQAVLRFIDWFRIVLDEAHEIRNPSTKQHQATAELRAQHRWCLTGTPIQNAVDDLGALVSFLRVPSVENPATFRKYIANLSTAKSRERFKNLRVLLGSICLRRTRDILGLPDPEPKLRGVELTPAERQEYKNIEQQCRREIDRAVSGHGRGKLNSTVLESLLKLRLFCNNGIPKRESGTASPMPQMDMDEVLSYLQQNNEADCSFCFRQVYSINDRPDTDGGLLLPDCLHLVCRACMPQYHAADSQCPLHPVGQVQHSLPLGNTSHTTPKIPTQYPSKLLALLKDISMHLSQKSIIFSSWKKTLNLISELLTSYRIPFYCIHGSLSLGERIRILKDFRSSSGANVLLMTLGTGAVGLNLAVASRIYLMEPQWNPSVELQAIGRALRLGQTEQVAIVRYIVKHTIEDSNVLSRQEAKLQLASGGFGKRRRGIRAEQLDSLLGLFGVEKRG</sequence>
<dbReference type="InterPro" id="IPR017907">
    <property type="entry name" value="Znf_RING_CS"/>
</dbReference>
<feature type="domain" description="Helicase C-terminal" evidence="10">
    <location>
        <begin position="826"/>
        <end position="987"/>
    </location>
</feature>
<evidence type="ECO:0000256" key="5">
    <source>
        <dbReference type="ARBA" id="ARBA00022833"/>
    </source>
</evidence>
<dbReference type="InterPro" id="IPR038718">
    <property type="entry name" value="SNF2-like_sf"/>
</dbReference>
<dbReference type="PROSITE" id="PS50089">
    <property type="entry name" value="ZF_RING_2"/>
    <property type="match status" value="1"/>
</dbReference>
<name>B2AKJ4_PODAN</name>
<dbReference type="InterPro" id="IPR049730">
    <property type="entry name" value="SNF2/RAD54-like_C"/>
</dbReference>
<dbReference type="GeneID" id="6188934"/>
<dbReference type="Gene3D" id="3.40.50.10810">
    <property type="entry name" value="Tandem AAA-ATPase domain"/>
    <property type="match status" value="1"/>
</dbReference>
<evidence type="ECO:0000256" key="3">
    <source>
        <dbReference type="ARBA" id="ARBA00022771"/>
    </source>
</evidence>
<dbReference type="GO" id="GO:0006281">
    <property type="term" value="P:DNA repair"/>
    <property type="evidence" value="ECO:0007669"/>
    <property type="project" value="TreeGrafter"/>
</dbReference>
<dbReference type="PROSITE" id="PS51194">
    <property type="entry name" value="HELICASE_CTER"/>
    <property type="match status" value="1"/>
</dbReference>
<keyword evidence="13" id="KW-1185">Reference proteome</keyword>
<evidence type="ECO:0000259" key="9">
    <source>
        <dbReference type="PROSITE" id="PS51192"/>
    </source>
</evidence>
<dbReference type="SMART" id="SM00487">
    <property type="entry name" value="DEXDc"/>
    <property type="match status" value="1"/>
</dbReference>
<dbReference type="eggNOG" id="KOG1001">
    <property type="taxonomic scope" value="Eukaryota"/>
</dbReference>
<dbReference type="PROSITE" id="PS51192">
    <property type="entry name" value="HELICASE_ATP_BIND_1"/>
    <property type="match status" value="1"/>
</dbReference>
<dbReference type="SUPFAM" id="SSF52540">
    <property type="entry name" value="P-loop containing nucleoside triphosphate hydrolases"/>
    <property type="match status" value="2"/>
</dbReference>
<reference evidence="11" key="2">
    <citation type="submission" date="2008-07" db="EMBL/GenBank/DDBJ databases">
        <authorList>
            <person name="Genoscope - CEA"/>
        </authorList>
    </citation>
    <scope>NUCLEOTIDE SEQUENCE</scope>
    <source>
        <strain evidence="11">S mat+</strain>
    </source>
</reference>
<dbReference type="GO" id="GO:0005524">
    <property type="term" value="F:ATP binding"/>
    <property type="evidence" value="ECO:0007669"/>
    <property type="project" value="UniProtKB-KW"/>
</dbReference>
<dbReference type="Pfam" id="PF00271">
    <property type="entry name" value="Helicase_C"/>
    <property type="match status" value="1"/>
</dbReference>
<keyword evidence="5" id="KW-0862">Zinc</keyword>
<dbReference type="Gene3D" id="3.40.50.300">
    <property type="entry name" value="P-loop containing nucleotide triphosphate hydrolases"/>
    <property type="match status" value="1"/>
</dbReference>
<dbReference type="CDD" id="cd18008">
    <property type="entry name" value="DEXDc_SHPRH-like"/>
    <property type="match status" value="1"/>
</dbReference>
<feature type="domain" description="Helicase ATP-binding" evidence="9">
    <location>
        <begin position="424"/>
        <end position="613"/>
    </location>
</feature>
<dbReference type="GO" id="GO:0008270">
    <property type="term" value="F:zinc ion binding"/>
    <property type="evidence" value="ECO:0007669"/>
    <property type="project" value="UniProtKB-KW"/>
</dbReference>
<gene>
    <name evidence="11" type="ORF">PODANS_5_7990</name>
</gene>
<keyword evidence="4" id="KW-0378">Hydrolase</keyword>
<reference evidence="13" key="3">
    <citation type="journal article" date="2014" name="Genetics">
        <title>Maintaining two mating types: Structure of the mating type locus and its role in heterokaryosis in Podospora anserina.</title>
        <authorList>
            <person name="Grognet P."/>
            <person name="Bidard F."/>
            <person name="Kuchly C."/>
            <person name="Tong L.C.H."/>
            <person name="Coppin E."/>
            <person name="Benkhali J.A."/>
            <person name="Couloux A."/>
            <person name="Wincker P."/>
            <person name="Debuchy R."/>
            <person name="Silar P."/>
        </authorList>
    </citation>
    <scope>GENOME REANNOTATION</scope>
    <source>
        <strain evidence="13">S / ATCC MYA-4624 / DSM 980 / FGSC 10383</strain>
    </source>
</reference>
<evidence type="ECO:0000256" key="2">
    <source>
        <dbReference type="ARBA" id="ARBA00022741"/>
    </source>
</evidence>
<dbReference type="GO" id="GO:0016787">
    <property type="term" value="F:hydrolase activity"/>
    <property type="evidence" value="ECO:0007669"/>
    <property type="project" value="UniProtKB-KW"/>
</dbReference>
<accession>B2AKJ4</accession>
<dbReference type="VEuPathDB" id="FungiDB:PODANS_5_7990"/>
<evidence type="ECO:0000259" key="10">
    <source>
        <dbReference type="PROSITE" id="PS51194"/>
    </source>
</evidence>
<dbReference type="InterPro" id="IPR014001">
    <property type="entry name" value="Helicase_ATP-bd"/>
</dbReference>
<dbReference type="Pfam" id="PF00176">
    <property type="entry name" value="SNF2-rel_dom"/>
    <property type="match status" value="1"/>
</dbReference>
<dbReference type="PANTHER" id="PTHR45626">
    <property type="entry name" value="TRANSCRIPTION TERMINATION FACTOR 2-RELATED"/>
    <property type="match status" value="1"/>
</dbReference>
<evidence type="ECO:0000256" key="6">
    <source>
        <dbReference type="ARBA" id="ARBA00022840"/>
    </source>
</evidence>
<dbReference type="GO" id="GO:0008094">
    <property type="term" value="F:ATP-dependent activity, acting on DNA"/>
    <property type="evidence" value="ECO:0007669"/>
    <property type="project" value="TreeGrafter"/>
</dbReference>
<dbReference type="OrthoDB" id="448448at2759"/>
<dbReference type="PANTHER" id="PTHR45626:SF52">
    <property type="entry name" value="SINGLE-STRANDED DNA-DEPENDENT ATPASE (EUROFUNG)"/>
    <property type="match status" value="1"/>
</dbReference>
<dbReference type="EMBL" id="FO904940">
    <property type="protein sequence ID" value="CDP29912.1"/>
    <property type="molecule type" value="Genomic_DNA"/>
</dbReference>
<dbReference type="InterPro" id="IPR000330">
    <property type="entry name" value="SNF2_N"/>
</dbReference>
<dbReference type="STRING" id="515849.B2AKJ4"/>
<dbReference type="InterPro" id="IPR050628">
    <property type="entry name" value="SNF2_RAD54_helicase_TF"/>
</dbReference>
<protein>
    <submittedName>
        <fullName evidence="11">Podospora anserina S mat+ genomic DNA chromosome 5, supercontig 9</fullName>
    </submittedName>
</protein>
<reference evidence="12" key="4">
    <citation type="submission" date="2015-04" db="EMBL/GenBank/DDBJ databases">
        <title>Maintaining two mating types: Structure of the mating type locus and its role in heterokaryosis in Podospora anserina.</title>
        <authorList>
            <person name="Grognet P."/>
            <person name="Bidard F."/>
            <person name="Kuchly C."/>
            <person name="Chan Ho Tong L."/>
            <person name="Coppin E."/>
            <person name="Ait Benkhali J."/>
            <person name="Couloux A."/>
            <person name="Wincker P."/>
            <person name="Debuchy R."/>
            <person name="Silar P."/>
        </authorList>
    </citation>
    <scope>NUCLEOTIDE SEQUENCE</scope>
</reference>
<reference evidence="11 13" key="1">
    <citation type="journal article" date="2008" name="Genome Biol.">
        <title>The genome sequence of the model ascomycete fungus Podospora anserina.</title>
        <authorList>
            <person name="Espagne E."/>
            <person name="Lespinet O."/>
            <person name="Malagnac F."/>
            <person name="Da Silva C."/>
            <person name="Jaillon O."/>
            <person name="Porcel B.M."/>
            <person name="Couloux A."/>
            <person name="Aury J.-M."/>
            <person name="Segurens B."/>
            <person name="Poulain J."/>
            <person name="Anthouard V."/>
            <person name="Grossetete S."/>
            <person name="Khalili H."/>
            <person name="Coppin E."/>
            <person name="Dequard-Chablat M."/>
            <person name="Picard M."/>
            <person name="Contamine V."/>
            <person name="Arnaise S."/>
            <person name="Bourdais A."/>
            <person name="Berteaux-Lecellier V."/>
            <person name="Gautheret D."/>
            <person name="de Vries R.P."/>
            <person name="Battaglia E."/>
            <person name="Coutinho P.M."/>
            <person name="Danchin E.G.J."/>
            <person name="Henrissat B."/>
            <person name="El Khoury R."/>
            <person name="Sainsard-Chanet A."/>
            <person name="Boivin A."/>
            <person name="Pinan-Lucarre B."/>
            <person name="Sellem C.H."/>
            <person name="Debuchy R."/>
            <person name="Wincker P."/>
            <person name="Weissenbach J."/>
            <person name="Silar P."/>
        </authorList>
    </citation>
    <scope>NUCLEOTIDE SEQUENCE [LARGE SCALE GENOMIC DNA]</scope>
    <source>
        <strain evidence="13">S / ATCC MYA-4624 / DSM 980 / FGSC 10383</strain>
        <strain evidence="11">S mat+</strain>
    </source>
</reference>
<dbReference type="KEGG" id="pan:PODANSg1630"/>
<dbReference type="InterPro" id="IPR001841">
    <property type="entry name" value="Znf_RING"/>
</dbReference>
<dbReference type="AlphaFoldDB" id="B2AKJ4"/>
<dbReference type="HOGENOM" id="CLU_000315_2_7_1"/>
<dbReference type="CDD" id="cd18793">
    <property type="entry name" value="SF2_C_SNF"/>
    <property type="match status" value="1"/>
</dbReference>
<organism evidence="11">
    <name type="scientific">Podospora anserina (strain S / ATCC MYA-4624 / DSM 980 / FGSC 10383)</name>
    <name type="common">Pleurage anserina</name>
    <dbReference type="NCBI Taxonomy" id="515849"/>
    <lineage>
        <taxon>Eukaryota</taxon>
        <taxon>Fungi</taxon>
        <taxon>Dikarya</taxon>
        <taxon>Ascomycota</taxon>
        <taxon>Pezizomycotina</taxon>
        <taxon>Sordariomycetes</taxon>
        <taxon>Sordariomycetidae</taxon>
        <taxon>Sordariales</taxon>
        <taxon>Podosporaceae</taxon>
        <taxon>Podospora</taxon>
        <taxon>Podospora anserina</taxon>
    </lineage>
</organism>
<dbReference type="InterPro" id="IPR027417">
    <property type="entry name" value="P-loop_NTPase"/>
</dbReference>
<dbReference type="GO" id="GO:0005634">
    <property type="term" value="C:nucleus"/>
    <property type="evidence" value="ECO:0007669"/>
    <property type="project" value="TreeGrafter"/>
</dbReference>
<keyword evidence="6" id="KW-0067">ATP-binding</keyword>
<evidence type="ECO:0000256" key="7">
    <source>
        <dbReference type="PROSITE-ProRule" id="PRU00175"/>
    </source>
</evidence>
<evidence type="ECO:0000313" key="12">
    <source>
        <dbReference type="EMBL" id="CDP29912.1"/>
    </source>
</evidence>
<keyword evidence="1" id="KW-0479">Metal-binding</keyword>